<organism evidence="3 4">
    <name type="scientific">Deinococcus rufus</name>
    <dbReference type="NCBI Taxonomy" id="2136097"/>
    <lineage>
        <taxon>Bacteria</taxon>
        <taxon>Thermotogati</taxon>
        <taxon>Deinococcota</taxon>
        <taxon>Deinococci</taxon>
        <taxon>Deinococcales</taxon>
        <taxon>Deinococcaceae</taxon>
        <taxon>Deinococcus</taxon>
    </lineage>
</organism>
<reference evidence="4" key="1">
    <citation type="journal article" date="2019" name="Int. J. Syst. Evol. Microbiol.">
        <title>The Global Catalogue of Microorganisms (GCM) 10K type strain sequencing project: providing services to taxonomists for standard genome sequencing and annotation.</title>
        <authorList>
            <consortium name="The Broad Institute Genomics Platform"/>
            <consortium name="The Broad Institute Genome Sequencing Center for Infectious Disease"/>
            <person name="Wu L."/>
            <person name="Ma J."/>
        </authorList>
    </citation>
    <scope>NUCLEOTIDE SEQUENCE [LARGE SCALE GENOMIC DNA]</scope>
    <source>
        <strain evidence="4">CCTCC AB 2017081</strain>
    </source>
</reference>
<protein>
    <submittedName>
        <fullName evidence="3">Helix-turn-helix transcriptional regulator</fullName>
    </submittedName>
</protein>
<evidence type="ECO:0000256" key="1">
    <source>
        <dbReference type="SAM" id="MobiDB-lite"/>
    </source>
</evidence>
<dbReference type="EMBL" id="JBHRZG010000010">
    <property type="protein sequence ID" value="MFC3833220.1"/>
    <property type="molecule type" value="Genomic_DNA"/>
</dbReference>
<dbReference type="Proteomes" id="UP001595803">
    <property type="component" value="Unassembled WGS sequence"/>
</dbReference>
<sequence length="106" mass="11398">MSTLSLPSRHVPSADVSSVDGPRCHLDLGAPSRCHLTPRQLDIWALLASGYSNAAIADHLGLTPRWIDNAVGALYGALGIDTLDRKVNARVYATVLYFQRSAAGWP</sequence>
<evidence type="ECO:0000313" key="3">
    <source>
        <dbReference type="EMBL" id="MFC3833220.1"/>
    </source>
</evidence>
<gene>
    <name evidence="3" type="ORF">ACFOSB_10150</name>
</gene>
<accession>A0ABV7Z921</accession>
<dbReference type="Gene3D" id="1.10.10.10">
    <property type="entry name" value="Winged helix-like DNA-binding domain superfamily/Winged helix DNA-binding domain"/>
    <property type="match status" value="1"/>
</dbReference>
<feature type="region of interest" description="Disordered" evidence="1">
    <location>
        <begin position="1"/>
        <end position="21"/>
    </location>
</feature>
<proteinExistence type="predicted"/>
<evidence type="ECO:0000313" key="4">
    <source>
        <dbReference type="Proteomes" id="UP001595803"/>
    </source>
</evidence>
<name>A0ABV7Z921_9DEIO</name>
<dbReference type="InterPro" id="IPR000792">
    <property type="entry name" value="Tscrpt_reg_LuxR_C"/>
</dbReference>
<dbReference type="RefSeq" id="WP_322472652.1">
    <property type="nucleotide sequence ID" value="NZ_JBHRZG010000010.1"/>
</dbReference>
<dbReference type="Pfam" id="PF00196">
    <property type="entry name" value="GerE"/>
    <property type="match status" value="1"/>
</dbReference>
<dbReference type="SMART" id="SM00421">
    <property type="entry name" value="HTH_LUXR"/>
    <property type="match status" value="1"/>
</dbReference>
<feature type="domain" description="HTH luxR-type" evidence="2">
    <location>
        <begin position="33"/>
        <end position="93"/>
    </location>
</feature>
<keyword evidence="4" id="KW-1185">Reference proteome</keyword>
<dbReference type="SUPFAM" id="SSF46894">
    <property type="entry name" value="C-terminal effector domain of the bipartite response regulators"/>
    <property type="match status" value="1"/>
</dbReference>
<dbReference type="InterPro" id="IPR016032">
    <property type="entry name" value="Sig_transdc_resp-reg_C-effctor"/>
</dbReference>
<comment type="caution">
    <text evidence="3">The sequence shown here is derived from an EMBL/GenBank/DDBJ whole genome shotgun (WGS) entry which is preliminary data.</text>
</comment>
<dbReference type="InterPro" id="IPR036388">
    <property type="entry name" value="WH-like_DNA-bd_sf"/>
</dbReference>
<evidence type="ECO:0000259" key="2">
    <source>
        <dbReference type="SMART" id="SM00421"/>
    </source>
</evidence>